<keyword evidence="1" id="KW-1133">Transmembrane helix</keyword>
<feature type="transmembrane region" description="Helical" evidence="1">
    <location>
        <begin position="12"/>
        <end position="37"/>
    </location>
</feature>
<gene>
    <name evidence="2" type="ORF">QBE51_02580</name>
</gene>
<keyword evidence="1" id="KW-0472">Membrane</keyword>
<accession>A0ABZ2Y563</accession>
<name>A0ABZ2Y563_9FIRM</name>
<reference evidence="2 3" key="1">
    <citation type="submission" date="2023-03" db="EMBL/GenBank/DDBJ databases">
        <title>Novel Species.</title>
        <authorList>
            <person name="Ma S."/>
        </authorList>
    </citation>
    <scope>NUCLEOTIDE SEQUENCE [LARGE SCALE GENOMIC DNA]</scope>
    <source>
        <strain evidence="2 3">LIND6LT2</strain>
    </source>
</reference>
<evidence type="ECO:0000313" key="3">
    <source>
        <dbReference type="Proteomes" id="UP001486565"/>
    </source>
</evidence>
<organism evidence="2 3">
    <name type="scientific">Defluviitalea saccharophila</name>
    <dbReference type="NCBI Taxonomy" id="879970"/>
    <lineage>
        <taxon>Bacteria</taxon>
        <taxon>Bacillati</taxon>
        <taxon>Bacillota</taxon>
        <taxon>Clostridia</taxon>
        <taxon>Lachnospirales</taxon>
        <taxon>Defluviitaleaceae</taxon>
        <taxon>Defluviitalea</taxon>
    </lineage>
</organism>
<dbReference type="Pfam" id="PF07963">
    <property type="entry name" value="N_methyl"/>
    <property type="match status" value="1"/>
</dbReference>
<sequence length="189" mass="21057">MSKLKWILNNNRGFTLVEILIGMALFSILSLSVWSIMNHASNSSNRTYTKIEAVENARVALDFMIDEIRRAQKIKIDYLSPTSNIILGLDINGTDGILTGSGDVEFSLVGNEIRYNGTELVSNIQSVTFEPSSFDQDNDGKLDSELDVNKDGLIDKNLKITIETMPQGDMPSYKITGEVSIRYKELVTN</sequence>
<keyword evidence="1" id="KW-0812">Transmembrane</keyword>
<dbReference type="PROSITE" id="PS00409">
    <property type="entry name" value="PROKAR_NTER_METHYL"/>
    <property type="match status" value="1"/>
</dbReference>
<dbReference type="NCBIfam" id="TIGR02532">
    <property type="entry name" value="IV_pilin_GFxxxE"/>
    <property type="match status" value="1"/>
</dbReference>
<keyword evidence="3" id="KW-1185">Reference proteome</keyword>
<evidence type="ECO:0000313" key="2">
    <source>
        <dbReference type="EMBL" id="WZL70439.1"/>
    </source>
</evidence>
<dbReference type="InterPro" id="IPR012902">
    <property type="entry name" value="N_methyl_site"/>
</dbReference>
<protein>
    <submittedName>
        <fullName evidence="2">Prepilin-type N-terminal cleavage/methylation domain-containing protein</fullName>
    </submittedName>
</protein>
<evidence type="ECO:0000256" key="1">
    <source>
        <dbReference type="SAM" id="Phobius"/>
    </source>
</evidence>
<proteinExistence type="predicted"/>
<dbReference type="RefSeq" id="WP_341877402.1">
    <property type="nucleotide sequence ID" value="NZ_CP121687.1"/>
</dbReference>
<dbReference type="Proteomes" id="UP001486565">
    <property type="component" value="Chromosome"/>
</dbReference>
<dbReference type="EMBL" id="CP121687">
    <property type="protein sequence ID" value="WZL70439.1"/>
    <property type="molecule type" value="Genomic_DNA"/>
</dbReference>